<name>A0A1D3K7H4_PSEVE</name>
<organism evidence="1 2">
    <name type="scientific">Pseudomonas veronii 1YdBTEX2</name>
    <dbReference type="NCBI Taxonomy" id="1295141"/>
    <lineage>
        <taxon>Bacteria</taxon>
        <taxon>Pseudomonadati</taxon>
        <taxon>Pseudomonadota</taxon>
        <taxon>Gammaproteobacteria</taxon>
        <taxon>Pseudomonadales</taxon>
        <taxon>Pseudomonadaceae</taxon>
        <taxon>Pseudomonas</taxon>
    </lineage>
</organism>
<reference evidence="2" key="1">
    <citation type="submission" date="2016-07" db="EMBL/GenBank/DDBJ databases">
        <authorList>
            <person name="Florea S."/>
            <person name="Webb J.S."/>
            <person name="Jaromczyk J."/>
            <person name="Schardl C.L."/>
        </authorList>
    </citation>
    <scope>NUCLEOTIDE SEQUENCE [LARGE SCALE GENOMIC DNA]</scope>
    <source>
        <strain evidence="2">1YdBTEX2</strain>
    </source>
</reference>
<proteinExistence type="predicted"/>
<gene>
    <name evidence="1" type="ORF">PVE_R2G0260</name>
</gene>
<dbReference type="Proteomes" id="UP000245431">
    <property type="component" value="Chromosome PVE_r2"/>
</dbReference>
<evidence type="ECO:0000313" key="2">
    <source>
        <dbReference type="Proteomes" id="UP000245431"/>
    </source>
</evidence>
<dbReference type="EMBL" id="LT599584">
    <property type="protein sequence ID" value="SBW84289.1"/>
    <property type="molecule type" value="Genomic_DNA"/>
</dbReference>
<dbReference type="AlphaFoldDB" id="A0A1D3K7H4"/>
<sequence>MIRLNAQRSKVKASLRRGVGEHQFIWIFSNRQHQMRNSSHELFNSYTSWWPRHLVAQIVD</sequence>
<evidence type="ECO:0000313" key="1">
    <source>
        <dbReference type="EMBL" id="SBW84289.1"/>
    </source>
</evidence>
<accession>A0A1D3K7H4</accession>
<protein>
    <submittedName>
        <fullName evidence="1">Uncharacterized protein</fullName>
    </submittedName>
</protein>